<dbReference type="AlphaFoldDB" id="A0A9X3WE62"/>
<proteinExistence type="predicted"/>
<evidence type="ECO:0000256" key="1">
    <source>
        <dbReference type="ARBA" id="ARBA00004613"/>
    </source>
</evidence>
<evidence type="ECO:0000259" key="3">
    <source>
        <dbReference type="Pfam" id="PF08398"/>
    </source>
</evidence>
<gene>
    <name evidence="4" type="ORF">NC799_10750</name>
</gene>
<dbReference type="GO" id="GO:0005576">
    <property type="term" value="C:extracellular region"/>
    <property type="evidence" value="ECO:0007669"/>
    <property type="project" value="UniProtKB-SubCell"/>
</dbReference>
<accession>A0A9X3WE62</accession>
<dbReference type="SUPFAM" id="SSF48619">
    <property type="entry name" value="Phospholipase A2, PLA2"/>
    <property type="match status" value="1"/>
</dbReference>
<feature type="domain" description="Phospholipase A2-like" evidence="3">
    <location>
        <begin position="14"/>
        <end position="56"/>
    </location>
</feature>
<keyword evidence="2" id="KW-0964">Secreted</keyword>
<evidence type="ECO:0000313" key="4">
    <source>
        <dbReference type="EMBL" id="MDC3417373.1"/>
    </source>
</evidence>
<dbReference type="InterPro" id="IPR033113">
    <property type="entry name" value="PLA2_histidine"/>
</dbReference>
<dbReference type="GO" id="GO:0004623">
    <property type="term" value="F:phospholipase A2 activity"/>
    <property type="evidence" value="ECO:0007669"/>
    <property type="project" value="InterPro"/>
</dbReference>
<keyword evidence="4" id="KW-0167">Capsid protein</keyword>
<comment type="subcellular location">
    <subcellularLocation>
        <location evidence="1">Secreted</location>
    </subcellularLocation>
</comment>
<dbReference type="GO" id="GO:0006644">
    <property type="term" value="P:phospholipid metabolic process"/>
    <property type="evidence" value="ECO:0007669"/>
    <property type="project" value="InterPro"/>
</dbReference>
<organism evidence="4 5">
    <name type="scientific">Aquibacillus salsiterrae</name>
    <dbReference type="NCBI Taxonomy" id="2950439"/>
    <lineage>
        <taxon>Bacteria</taxon>
        <taxon>Bacillati</taxon>
        <taxon>Bacillota</taxon>
        <taxon>Bacilli</taxon>
        <taxon>Bacillales</taxon>
        <taxon>Bacillaceae</taxon>
        <taxon>Aquibacillus</taxon>
    </lineage>
</organism>
<evidence type="ECO:0000256" key="2">
    <source>
        <dbReference type="ARBA" id="ARBA00022525"/>
    </source>
</evidence>
<dbReference type="RefSeq" id="WP_272446439.1">
    <property type="nucleotide sequence ID" value="NZ_JAMQKC010000008.1"/>
</dbReference>
<keyword evidence="5" id="KW-1185">Reference proteome</keyword>
<dbReference type="GO" id="GO:0005198">
    <property type="term" value="F:structural molecule activity"/>
    <property type="evidence" value="ECO:0007669"/>
    <property type="project" value="InterPro"/>
</dbReference>
<comment type="caution">
    <text evidence="4">The sequence shown here is derived from an EMBL/GenBank/DDBJ whole genome shotgun (WGS) entry which is preliminary data.</text>
</comment>
<dbReference type="Proteomes" id="UP001145069">
    <property type="component" value="Unassembled WGS sequence"/>
</dbReference>
<name>A0A9X3WE62_9BACI</name>
<dbReference type="Pfam" id="PF08398">
    <property type="entry name" value="Phospholip_A2_4"/>
    <property type="match status" value="1"/>
</dbReference>
<dbReference type="Gene3D" id="1.20.90.10">
    <property type="entry name" value="Phospholipase A2 domain"/>
    <property type="match status" value="1"/>
</dbReference>
<dbReference type="InterPro" id="IPR013607">
    <property type="entry name" value="Phospholipase_A2-like"/>
</dbReference>
<dbReference type="InterPro" id="IPR036444">
    <property type="entry name" value="PLipase_A2_dom_sf"/>
</dbReference>
<dbReference type="PROSITE" id="PS00118">
    <property type="entry name" value="PA2_HIS"/>
    <property type="match status" value="1"/>
</dbReference>
<dbReference type="EMBL" id="JAMQKC010000008">
    <property type="protein sequence ID" value="MDC3417373.1"/>
    <property type="molecule type" value="Genomic_DNA"/>
</dbReference>
<dbReference type="GO" id="GO:0050482">
    <property type="term" value="P:arachidonate secretion"/>
    <property type="evidence" value="ECO:0007669"/>
    <property type="project" value="InterPro"/>
</dbReference>
<sequence length="92" mass="10315">MNHWRARHIRRPPGLCAPGYRYCGPGCSGPGVPVNDVDNCCRIHDACYAKYGPSKKCDAEFLACLRTKINPATKKGRDARFFYNIIRLKSGL</sequence>
<reference evidence="4" key="1">
    <citation type="submission" date="2022-06" db="EMBL/GenBank/DDBJ databases">
        <title>Aquibacillus sp. a new bacterium isolated from soil saline samples.</title>
        <authorList>
            <person name="Galisteo C."/>
            <person name="De La Haba R."/>
            <person name="Sanchez-Porro C."/>
            <person name="Ventosa A."/>
        </authorList>
    </citation>
    <scope>NUCLEOTIDE SEQUENCE</scope>
    <source>
        <strain evidence="4">3ASR75-54</strain>
    </source>
</reference>
<evidence type="ECO:0000313" key="5">
    <source>
        <dbReference type="Proteomes" id="UP001145069"/>
    </source>
</evidence>
<keyword evidence="4" id="KW-0946">Virion</keyword>
<protein>
    <submittedName>
        <fullName evidence="4">Parvovirus coat protein VP1-like protein</fullName>
    </submittedName>
</protein>